<dbReference type="GO" id="GO:0005886">
    <property type="term" value="C:plasma membrane"/>
    <property type="evidence" value="ECO:0007669"/>
    <property type="project" value="TreeGrafter"/>
</dbReference>
<dbReference type="PROSITE" id="PS00217">
    <property type="entry name" value="SUGAR_TRANSPORT_2"/>
    <property type="match status" value="1"/>
</dbReference>
<dbReference type="FunCoup" id="Q6L0X0">
    <property type="interactions" value="3"/>
</dbReference>
<feature type="transmembrane region" description="Helical" evidence="5">
    <location>
        <begin position="36"/>
        <end position="58"/>
    </location>
</feature>
<dbReference type="SUPFAM" id="SSF103473">
    <property type="entry name" value="MFS general substrate transporter"/>
    <property type="match status" value="1"/>
</dbReference>
<feature type="transmembrane region" description="Helical" evidence="5">
    <location>
        <begin position="151"/>
        <end position="173"/>
    </location>
</feature>
<evidence type="ECO:0000259" key="6">
    <source>
        <dbReference type="PROSITE" id="PS50850"/>
    </source>
</evidence>
<feature type="transmembrane region" description="Helical" evidence="5">
    <location>
        <begin position="338"/>
        <end position="361"/>
    </location>
</feature>
<organism evidence="7 8">
    <name type="scientific">Picrophilus torridus (strain ATCC 700027 / DSM 9790 / JCM 10055 / NBRC 100828 / KAW 2/3)</name>
    <dbReference type="NCBI Taxonomy" id="1122961"/>
    <lineage>
        <taxon>Archaea</taxon>
        <taxon>Methanobacteriati</taxon>
        <taxon>Thermoplasmatota</taxon>
        <taxon>Thermoplasmata</taxon>
        <taxon>Thermoplasmatales</taxon>
        <taxon>Picrophilaceae</taxon>
        <taxon>Picrophilus</taxon>
    </lineage>
</organism>
<dbReference type="STRING" id="263820.PTO0797"/>
<accession>Q6L0X0</accession>
<feature type="transmembrane region" description="Helical" evidence="5">
    <location>
        <begin position="287"/>
        <end position="307"/>
    </location>
</feature>
<keyword evidence="4 5" id="KW-0472">Membrane</keyword>
<keyword evidence="7" id="KW-0762">Sugar transport</keyword>
<dbReference type="InterPro" id="IPR005829">
    <property type="entry name" value="Sugar_transporter_CS"/>
</dbReference>
<dbReference type="PaxDb" id="263820-PTO0797"/>
<feature type="domain" description="Major facilitator superfamily (MFS) profile" evidence="6">
    <location>
        <begin position="27"/>
        <end position="432"/>
    </location>
</feature>
<comment type="subcellular location">
    <subcellularLocation>
        <location evidence="1">Membrane</location>
        <topology evidence="1">Multi-pass membrane protein</topology>
    </subcellularLocation>
</comment>
<evidence type="ECO:0000256" key="3">
    <source>
        <dbReference type="ARBA" id="ARBA00022989"/>
    </source>
</evidence>
<dbReference type="GO" id="GO:0046943">
    <property type="term" value="F:carboxylic acid transmembrane transporter activity"/>
    <property type="evidence" value="ECO:0007669"/>
    <property type="project" value="TreeGrafter"/>
</dbReference>
<evidence type="ECO:0000256" key="5">
    <source>
        <dbReference type="SAM" id="Phobius"/>
    </source>
</evidence>
<feature type="transmembrane region" description="Helical" evidence="5">
    <location>
        <begin position="381"/>
        <end position="401"/>
    </location>
</feature>
<keyword evidence="7" id="KW-0813">Transport</keyword>
<feature type="transmembrane region" description="Helical" evidence="5">
    <location>
        <begin position="64"/>
        <end position="81"/>
    </location>
</feature>
<keyword evidence="2 5" id="KW-0812">Transmembrane</keyword>
<dbReference type="PANTHER" id="PTHR23508">
    <property type="entry name" value="CARBOXYLIC ACID TRANSPORTER PROTEIN HOMOLOG"/>
    <property type="match status" value="1"/>
</dbReference>
<feature type="transmembrane region" description="Helical" evidence="5">
    <location>
        <begin position="118"/>
        <end position="139"/>
    </location>
</feature>
<dbReference type="Gene3D" id="1.20.1250.20">
    <property type="entry name" value="MFS general substrate transporter like domains"/>
    <property type="match status" value="1"/>
</dbReference>
<dbReference type="HOGENOM" id="CLU_001265_46_6_2"/>
<evidence type="ECO:0000313" key="7">
    <source>
        <dbReference type="EMBL" id="AAT43382.1"/>
    </source>
</evidence>
<dbReference type="KEGG" id="pto:PTO0797"/>
<proteinExistence type="predicted"/>
<dbReference type="AlphaFoldDB" id="Q6L0X0"/>
<protein>
    <submittedName>
        <fullName evidence="7">Sugar transporter</fullName>
    </submittedName>
</protein>
<keyword evidence="3 5" id="KW-1133">Transmembrane helix</keyword>
<reference evidence="7 8" key="1">
    <citation type="journal article" date="2004" name="Proc. Natl. Acad. Sci. U.S.A.">
        <title>Genome sequence of Picrophilus torridus and its implications for life around pH 0.</title>
        <authorList>
            <person name="Futterer O."/>
            <person name="Angelov A."/>
            <person name="Liesegang H."/>
            <person name="Gottschalk G."/>
            <person name="Schleper C."/>
            <person name="Schepers B."/>
            <person name="Dock C."/>
            <person name="Antranikian G."/>
            <person name="Liebl W."/>
        </authorList>
    </citation>
    <scope>NUCLEOTIDE SEQUENCE [LARGE SCALE GENOMIC DNA]</scope>
    <source>
        <strain evidence="8">ATCC 700027 / DSM 9790 / JCM 10055 / NBRC 100828</strain>
    </source>
</reference>
<dbReference type="Proteomes" id="UP000000438">
    <property type="component" value="Chromosome"/>
</dbReference>
<gene>
    <name evidence="7" type="ordered locus">PTO0797</name>
</gene>
<evidence type="ECO:0000256" key="4">
    <source>
        <dbReference type="ARBA" id="ARBA00023136"/>
    </source>
</evidence>
<feature type="transmembrane region" description="Helical" evidence="5">
    <location>
        <begin position="407"/>
        <end position="429"/>
    </location>
</feature>
<name>Q6L0X0_PICTO</name>
<dbReference type="InterPro" id="IPR036259">
    <property type="entry name" value="MFS_trans_sf"/>
</dbReference>
<dbReference type="Pfam" id="PF00083">
    <property type="entry name" value="Sugar_tr"/>
    <property type="match status" value="1"/>
</dbReference>
<evidence type="ECO:0000313" key="8">
    <source>
        <dbReference type="Proteomes" id="UP000000438"/>
    </source>
</evidence>
<evidence type="ECO:0000256" key="1">
    <source>
        <dbReference type="ARBA" id="ARBA00004141"/>
    </source>
</evidence>
<dbReference type="InParanoid" id="Q6L0X0"/>
<dbReference type="PROSITE" id="PS50850">
    <property type="entry name" value="MFS"/>
    <property type="match status" value="1"/>
</dbReference>
<feature type="transmembrane region" description="Helical" evidence="5">
    <location>
        <begin position="247"/>
        <end position="267"/>
    </location>
</feature>
<dbReference type="PANTHER" id="PTHR23508:SF10">
    <property type="entry name" value="CARBOXYLIC ACID TRANSPORTER PROTEIN HOMOLOG"/>
    <property type="match status" value="1"/>
</dbReference>
<sequence length="448" mass="50600">MILIFYTMGNVIDDIDNARTSSLHLKWTVITTLGDFLDGAMFGITGITLIPLIPYLHLNSFEQGIPAFLTLLGTAAGAISVSRLGDKFGRKHIYSFDAIIYGIAAIMLSITFNLYWAMVFFFMVGFGVGGDVPNSWSLLIEFAPKDKRGSLFSFTYILWFLGGIIGTLLAVLLVPYGMLLFRIEWAFFGIIAFFVWFLRKQLPESPRYNALNNNEKELISTANMVGSNEKNIKSYKRHAYRELFNNYGRYMLLAFLLYMMCGIPESTNGEFYPYIFRLLGLSLAQSYELEAMIFIITLLSVFVFRYIVDLIGRVKTYIISGSIYAAGMYMLGSRFVYHSIYLLIFTAILLAVGLGLGFDIINRLYSTVHLPVSIRASGQGLIWFSLRIEVAFFGLYTPYLISVYGLPVLYTIFGFMILVDVITIIVLNFKSPGMVNTEKRSIDELAGE</sequence>
<feature type="transmembrane region" description="Helical" evidence="5">
    <location>
        <begin position="93"/>
        <end position="112"/>
    </location>
</feature>
<feature type="transmembrane region" description="Helical" evidence="5">
    <location>
        <begin position="179"/>
        <end position="198"/>
    </location>
</feature>
<dbReference type="eggNOG" id="arCOG02684">
    <property type="taxonomic scope" value="Archaea"/>
</dbReference>
<dbReference type="EMBL" id="AE017261">
    <property type="protein sequence ID" value="AAT43382.1"/>
    <property type="molecule type" value="Genomic_DNA"/>
</dbReference>
<dbReference type="InterPro" id="IPR020846">
    <property type="entry name" value="MFS_dom"/>
</dbReference>
<dbReference type="InterPro" id="IPR005828">
    <property type="entry name" value="MFS_sugar_transport-like"/>
</dbReference>
<evidence type="ECO:0000256" key="2">
    <source>
        <dbReference type="ARBA" id="ARBA00022692"/>
    </source>
</evidence>